<organism evidence="2 3">
    <name type="scientific">Niveispirillum lacus</name>
    <dbReference type="NCBI Taxonomy" id="1981099"/>
    <lineage>
        <taxon>Bacteria</taxon>
        <taxon>Pseudomonadati</taxon>
        <taxon>Pseudomonadota</taxon>
        <taxon>Alphaproteobacteria</taxon>
        <taxon>Rhodospirillales</taxon>
        <taxon>Azospirillaceae</taxon>
        <taxon>Niveispirillum</taxon>
    </lineage>
</organism>
<accession>A0A255YTT9</accession>
<evidence type="ECO:0000259" key="1">
    <source>
        <dbReference type="Pfam" id="PF22513"/>
    </source>
</evidence>
<protein>
    <recommendedName>
        <fullName evidence="1">Antitoxin FitA-like ribbon-helix-helix domain-containing protein</fullName>
    </recommendedName>
</protein>
<dbReference type="InterPro" id="IPR053853">
    <property type="entry name" value="FitA-like_RHH"/>
</dbReference>
<dbReference type="AlphaFoldDB" id="A0A255YTT9"/>
<feature type="domain" description="Antitoxin FitA-like ribbon-helix-helix" evidence="1">
    <location>
        <begin position="8"/>
        <end position="37"/>
    </location>
</feature>
<dbReference type="OrthoDB" id="2389872at2"/>
<dbReference type="Pfam" id="PF22513">
    <property type="entry name" value="FitA-like_RHH"/>
    <property type="match status" value="1"/>
</dbReference>
<sequence length="86" mass="9365">MDNHLVLDLDPTLRERLEQRARQNGLTLEQEAQRLLSAGTTILPDDPSLPAGQRIVRQCADSGVGFLDGEVVELRGGGLLIPDFGE</sequence>
<gene>
    <name evidence="2" type="ORF">CHU95_17635</name>
</gene>
<keyword evidence="3" id="KW-1185">Reference proteome</keyword>
<dbReference type="SUPFAM" id="SSF47598">
    <property type="entry name" value="Ribbon-helix-helix"/>
    <property type="match status" value="1"/>
</dbReference>
<dbReference type="InterPro" id="IPR010985">
    <property type="entry name" value="Ribbon_hlx_hlx"/>
</dbReference>
<comment type="caution">
    <text evidence="2">The sequence shown here is derived from an EMBL/GenBank/DDBJ whole genome shotgun (WGS) entry which is preliminary data.</text>
</comment>
<reference evidence="2 3" key="1">
    <citation type="submission" date="2017-07" db="EMBL/GenBank/DDBJ databases">
        <title>Niveispirillum cyanobacteriorum sp. nov., isolated from cyanobacterial aggregates in a eutrophic lake.</title>
        <authorList>
            <person name="Cai H."/>
        </authorList>
    </citation>
    <scope>NUCLEOTIDE SEQUENCE [LARGE SCALE GENOMIC DNA]</scope>
    <source>
        <strain evidence="3">TH1-14</strain>
    </source>
</reference>
<name>A0A255YTT9_9PROT</name>
<evidence type="ECO:0000313" key="3">
    <source>
        <dbReference type="Proteomes" id="UP000216998"/>
    </source>
</evidence>
<dbReference type="RefSeq" id="WP_094457635.1">
    <property type="nucleotide sequence ID" value="NZ_NOXU01000031.1"/>
</dbReference>
<dbReference type="Proteomes" id="UP000216998">
    <property type="component" value="Unassembled WGS sequence"/>
</dbReference>
<dbReference type="GO" id="GO:0006355">
    <property type="term" value="P:regulation of DNA-templated transcription"/>
    <property type="evidence" value="ECO:0007669"/>
    <property type="project" value="InterPro"/>
</dbReference>
<evidence type="ECO:0000313" key="2">
    <source>
        <dbReference type="EMBL" id="OYQ32601.1"/>
    </source>
</evidence>
<proteinExistence type="predicted"/>
<dbReference type="EMBL" id="NOXU01000031">
    <property type="protein sequence ID" value="OYQ32601.1"/>
    <property type="molecule type" value="Genomic_DNA"/>
</dbReference>